<evidence type="ECO:0000313" key="2">
    <source>
        <dbReference type="Proteomes" id="UP000095746"/>
    </source>
</evidence>
<name>A0A174EN92_FLAPL</name>
<proteinExistence type="predicted"/>
<accession>A0A174EN92</accession>
<dbReference type="RefSeq" id="WP_196059670.1">
    <property type="nucleotide sequence ID" value="NZ_JADPCX010000045.1"/>
</dbReference>
<sequence>MGKGFVYRCHKCGHEEELLSGVGFMSPVEADMERESILAGIYGPNAQAALVAHPEAHVRVERAMYQCGACGKLESRLAVTVKAPVPVPILQQCDCGATMHRIRSGKDMLCPACREPLKKTDVVAVVRWD</sequence>
<dbReference type="AlphaFoldDB" id="A0A174EN92"/>
<organism evidence="1 2">
    <name type="scientific">Flavonifractor plautii</name>
    <name type="common">Fusobacterium plautii</name>
    <dbReference type="NCBI Taxonomy" id="292800"/>
    <lineage>
        <taxon>Bacteria</taxon>
        <taxon>Bacillati</taxon>
        <taxon>Bacillota</taxon>
        <taxon>Clostridia</taxon>
        <taxon>Eubacteriales</taxon>
        <taxon>Oscillospiraceae</taxon>
        <taxon>Flavonifractor</taxon>
    </lineage>
</organism>
<protein>
    <submittedName>
        <fullName evidence="1">Uncharacterized protein</fullName>
    </submittedName>
</protein>
<evidence type="ECO:0000313" key="1">
    <source>
        <dbReference type="EMBL" id="CUO37929.1"/>
    </source>
</evidence>
<dbReference type="Proteomes" id="UP000095746">
    <property type="component" value="Unassembled WGS sequence"/>
</dbReference>
<gene>
    <name evidence="1" type="ORF">ERS852411_01441</name>
</gene>
<reference evidence="1 2" key="1">
    <citation type="submission" date="2015-09" db="EMBL/GenBank/DDBJ databases">
        <authorList>
            <consortium name="Pathogen Informatics"/>
        </authorList>
    </citation>
    <scope>NUCLEOTIDE SEQUENCE [LARGE SCALE GENOMIC DNA]</scope>
    <source>
        <strain evidence="1 2">2789STDY5608854</strain>
    </source>
</reference>
<dbReference type="EMBL" id="CYZT01000081">
    <property type="protein sequence ID" value="CUO37929.1"/>
    <property type="molecule type" value="Genomic_DNA"/>
</dbReference>